<evidence type="ECO:0000313" key="8">
    <source>
        <dbReference type="EMBL" id="SIT08231.1"/>
    </source>
</evidence>
<evidence type="ECO:0000256" key="3">
    <source>
        <dbReference type="ARBA" id="ARBA00011738"/>
    </source>
</evidence>
<sequence length="407" mass="44665">MLDWDAHYAARASRMAASEIRELLKLLDQPDIISFAGGIPDPELFPLDAIRASYDGILSDPARAALALQYSVSEGYAPLRQWLADYMGTLGVPCDADNIIITNGSQQALEFLGRLFINPDSQVMVARPTYLGALQAFNSYQPTYVPFPETAEDEAAIAAKGSPRFGYIMPDFQNPTGVSLTMEQRLAALDLAERLDMPLIEDAAYEKLRYEGEALPPLMAIEAERKGGIDNGRVIYSGTFSKTVVPALRLGWLVAPKAVISKLVLIKQASDLHTSTLNQMVMYEVASKTMLSNLERIRATYNQRRHATLNALEKYMPASVSWTKPQGGMFIWVTLPDGMDGAEVLGRAIQDARVAFVPGSAFFADRSGRNTLRLSFSLMTDAKIDEGIKRLGALLSTMISEARQAAE</sequence>
<evidence type="ECO:0000256" key="2">
    <source>
        <dbReference type="ARBA" id="ARBA00007441"/>
    </source>
</evidence>
<gene>
    <name evidence="8" type="ORF">SAMN05421779_106219</name>
</gene>
<comment type="cofactor">
    <cofactor evidence="1">
        <name>pyridoxal 5'-phosphate</name>
        <dbReference type="ChEBI" id="CHEBI:597326"/>
    </cofactor>
</comment>
<evidence type="ECO:0000256" key="1">
    <source>
        <dbReference type="ARBA" id="ARBA00001933"/>
    </source>
</evidence>
<keyword evidence="4" id="KW-0032">Aminotransferase</keyword>
<evidence type="ECO:0000259" key="7">
    <source>
        <dbReference type="Pfam" id="PF00155"/>
    </source>
</evidence>
<evidence type="ECO:0000256" key="4">
    <source>
        <dbReference type="ARBA" id="ARBA00022576"/>
    </source>
</evidence>
<keyword evidence="9" id="KW-1185">Reference proteome</keyword>
<evidence type="ECO:0000256" key="5">
    <source>
        <dbReference type="ARBA" id="ARBA00022679"/>
    </source>
</evidence>
<dbReference type="GO" id="GO:0008483">
    <property type="term" value="F:transaminase activity"/>
    <property type="evidence" value="ECO:0007669"/>
    <property type="project" value="UniProtKB-KW"/>
</dbReference>
<comment type="similarity">
    <text evidence="2">Belongs to the class-I pyridoxal-phosphate-dependent aminotransferase family.</text>
</comment>
<keyword evidence="6" id="KW-0663">Pyridoxal phosphate</keyword>
<evidence type="ECO:0000313" key="9">
    <source>
        <dbReference type="Proteomes" id="UP000185678"/>
    </source>
</evidence>
<dbReference type="InterPro" id="IPR015422">
    <property type="entry name" value="PyrdxlP-dep_Trfase_small"/>
</dbReference>
<dbReference type="Pfam" id="PF00155">
    <property type="entry name" value="Aminotran_1_2"/>
    <property type="match status" value="1"/>
</dbReference>
<accession>A0A1N7PCC1</accession>
<dbReference type="Proteomes" id="UP000185678">
    <property type="component" value="Unassembled WGS sequence"/>
</dbReference>
<keyword evidence="5" id="KW-0808">Transferase</keyword>
<dbReference type="EMBL" id="FTOA01000006">
    <property type="protein sequence ID" value="SIT08231.1"/>
    <property type="molecule type" value="Genomic_DNA"/>
</dbReference>
<dbReference type="STRING" id="80876.SAMN05421779_106219"/>
<dbReference type="RefSeq" id="WP_076401522.1">
    <property type="nucleotide sequence ID" value="NZ_FTOA01000006.1"/>
</dbReference>
<comment type="subunit">
    <text evidence="3">Homodimer.</text>
</comment>
<dbReference type="AlphaFoldDB" id="A0A1N7PCC1"/>
<reference evidence="8 9" key="1">
    <citation type="submission" date="2017-01" db="EMBL/GenBank/DDBJ databases">
        <authorList>
            <person name="Mah S.A."/>
            <person name="Swanson W.J."/>
            <person name="Moy G.W."/>
            <person name="Vacquier V.D."/>
        </authorList>
    </citation>
    <scope>NUCLEOTIDE SEQUENCE [LARGE SCALE GENOMIC DNA]</scope>
    <source>
        <strain evidence="8 9">DSM 11589</strain>
    </source>
</reference>
<dbReference type="InterPro" id="IPR004839">
    <property type="entry name" value="Aminotransferase_I/II_large"/>
</dbReference>
<feature type="domain" description="Aminotransferase class I/classII large" evidence="7">
    <location>
        <begin position="69"/>
        <end position="391"/>
    </location>
</feature>
<proteinExistence type="inferred from homology"/>
<dbReference type="GO" id="GO:0030170">
    <property type="term" value="F:pyridoxal phosphate binding"/>
    <property type="evidence" value="ECO:0007669"/>
    <property type="project" value="InterPro"/>
</dbReference>
<dbReference type="Gene3D" id="3.40.640.10">
    <property type="entry name" value="Type I PLP-dependent aspartate aminotransferase-like (Major domain)"/>
    <property type="match status" value="1"/>
</dbReference>
<dbReference type="PANTHER" id="PTHR42790">
    <property type="entry name" value="AMINOTRANSFERASE"/>
    <property type="match status" value="1"/>
</dbReference>
<dbReference type="OrthoDB" id="9804020at2"/>
<dbReference type="PANTHER" id="PTHR42790:SF19">
    <property type="entry name" value="KYNURENINE_ALPHA-AMINOADIPATE AMINOTRANSFERASE, MITOCHONDRIAL"/>
    <property type="match status" value="1"/>
</dbReference>
<dbReference type="InterPro" id="IPR015421">
    <property type="entry name" value="PyrdxlP-dep_Trfase_major"/>
</dbReference>
<dbReference type="FunFam" id="3.40.640.10:FF:000053">
    <property type="entry name" value="Aminotransferase, class I"/>
    <property type="match status" value="1"/>
</dbReference>
<dbReference type="InterPro" id="IPR050859">
    <property type="entry name" value="Class-I_PLP-dep_aminotransf"/>
</dbReference>
<dbReference type="CDD" id="cd00609">
    <property type="entry name" value="AAT_like"/>
    <property type="match status" value="1"/>
</dbReference>
<organism evidence="8 9">
    <name type="scientific">Insolitispirillum peregrinum</name>
    <dbReference type="NCBI Taxonomy" id="80876"/>
    <lineage>
        <taxon>Bacteria</taxon>
        <taxon>Pseudomonadati</taxon>
        <taxon>Pseudomonadota</taxon>
        <taxon>Alphaproteobacteria</taxon>
        <taxon>Rhodospirillales</taxon>
        <taxon>Novispirillaceae</taxon>
        <taxon>Insolitispirillum</taxon>
    </lineage>
</organism>
<dbReference type="GO" id="GO:1901605">
    <property type="term" value="P:alpha-amino acid metabolic process"/>
    <property type="evidence" value="ECO:0007669"/>
    <property type="project" value="TreeGrafter"/>
</dbReference>
<name>A0A1N7PCC1_9PROT</name>
<evidence type="ECO:0000256" key="6">
    <source>
        <dbReference type="ARBA" id="ARBA00022898"/>
    </source>
</evidence>
<protein>
    <recommendedName>
        <fullName evidence="7">Aminotransferase class I/classII large domain-containing protein</fullName>
    </recommendedName>
</protein>
<dbReference type="Gene3D" id="3.90.1150.10">
    <property type="entry name" value="Aspartate Aminotransferase, domain 1"/>
    <property type="match status" value="1"/>
</dbReference>
<dbReference type="SUPFAM" id="SSF53383">
    <property type="entry name" value="PLP-dependent transferases"/>
    <property type="match status" value="1"/>
</dbReference>
<dbReference type="InterPro" id="IPR015424">
    <property type="entry name" value="PyrdxlP-dep_Trfase"/>
</dbReference>